<organism evidence="1 2">
    <name type="scientific">Mycobacterium paraterrae</name>
    <dbReference type="NCBI Taxonomy" id="577492"/>
    <lineage>
        <taxon>Bacteria</taxon>
        <taxon>Bacillati</taxon>
        <taxon>Actinomycetota</taxon>
        <taxon>Actinomycetes</taxon>
        <taxon>Mycobacteriales</taxon>
        <taxon>Mycobacteriaceae</taxon>
        <taxon>Mycobacterium</taxon>
    </lineage>
</organism>
<dbReference type="Proteomes" id="UP001055336">
    <property type="component" value="Chromosome"/>
</dbReference>
<dbReference type="RefSeq" id="WP_240260850.1">
    <property type="nucleotide sequence ID" value="NZ_CP092488.2"/>
</dbReference>
<accession>A0ABY3VI80</accession>
<evidence type="ECO:0000313" key="2">
    <source>
        <dbReference type="Proteomes" id="UP001055336"/>
    </source>
</evidence>
<reference evidence="1" key="1">
    <citation type="submission" date="2022-08" db="EMBL/GenBank/DDBJ databases">
        <title>Whole genome sequencing of non-tuberculosis mycobacteria type-strains.</title>
        <authorList>
            <person name="Igarashi Y."/>
            <person name="Osugi A."/>
            <person name="Mitarai S."/>
        </authorList>
    </citation>
    <scope>NUCLEOTIDE SEQUENCE</scope>
    <source>
        <strain evidence="1">DSM 45127</strain>
    </source>
</reference>
<name>A0ABY3VI80_9MYCO</name>
<dbReference type="Gene3D" id="2.60.120.200">
    <property type="match status" value="1"/>
</dbReference>
<proteinExistence type="predicted"/>
<dbReference type="EMBL" id="CP092488">
    <property type="protein sequence ID" value="UMB69118.1"/>
    <property type="molecule type" value="Genomic_DNA"/>
</dbReference>
<gene>
    <name evidence="1" type="ORF">MKK62_22535</name>
</gene>
<protein>
    <submittedName>
        <fullName evidence="1">LamG domain-containing protein</fullName>
    </submittedName>
</protein>
<dbReference type="SUPFAM" id="SSF49899">
    <property type="entry name" value="Concanavalin A-like lectins/glucanases"/>
    <property type="match status" value="1"/>
</dbReference>
<keyword evidence="2" id="KW-1185">Reference proteome</keyword>
<sequence length="350" mass="38058">MIEAWELVLHHTYSGTPRVVIDDSPGRQCHGVAINLTDDDFLADGAAPNSGAVRCHPDSMIRVPATKVLNEMSSVRVEVTFICDRPEGGDLVIGDSFGFGIGNGHLSAGWANVAGSFGGYTIGATGPPLAVGQWHTAGYFYDGFLSHGFTQNGQKVSDFRDEIHPLNPVGALRIGNRDVGQTGSPTVRKGFAGRIDDVKVWRLNPHYVDAAFQDRPTDTDTNDCWRQWRRALNAALSDGSECAAVVTDRIARAVAGVMHSAAASDDVAAQWEFAAQRYAEFWQADQLDQIVPVLVDLVSYLRGAGVDPTNDADVIALIHEPCFDEIRRKLPPLDCDQKFVSMLEHLEISL</sequence>
<dbReference type="InterPro" id="IPR013320">
    <property type="entry name" value="ConA-like_dom_sf"/>
</dbReference>
<evidence type="ECO:0000313" key="1">
    <source>
        <dbReference type="EMBL" id="UMB69118.1"/>
    </source>
</evidence>